<sequence length="91" mass="9930">MRAIVAAGLALTVNVPAMAGEVKRLNNEDGINVTYRAESERYCISTHSGEAADRFNLRVHAKECRTKDGWARQGLTLVRRGESAQQVASAD</sequence>
<feature type="chain" id="PRO_5017321869" description="UrcA family protein" evidence="1">
    <location>
        <begin position="20"/>
        <end position="91"/>
    </location>
</feature>
<dbReference type="EMBL" id="QWLV01000002">
    <property type="protein sequence ID" value="RHW18397.1"/>
    <property type="molecule type" value="Genomic_DNA"/>
</dbReference>
<evidence type="ECO:0000313" key="2">
    <source>
        <dbReference type="EMBL" id="RHW18397.1"/>
    </source>
</evidence>
<evidence type="ECO:0000313" key="3">
    <source>
        <dbReference type="Proteomes" id="UP000266693"/>
    </source>
</evidence>
<dbReference type="Proteomes" id="UP000266693">
    <property type="component" value="Unassembled WGS sequence"/>
</dbReference>
<feature type="signal peptide" evidence="1">
    <location>
        <begin position="1"/>
        <end position="19"/>
    </location>
</feature>
<comment type="caution">
    <text evidence="2">The sequence shown here is derived from an EMBL/GenBank/DDBJ whole genome shotgun (WGS) entry which is preliminary data.</text>
</comment>
<evidence type="ECO:0000256" key="1">
    <source>
        <dbReference type="SAM" id="SignalP"/>
    </source>
</evidence>
<evidence type="ECO:0008006" key="4">
    <source>
        <dbReference type="Google" id="ProtNLM"/>
    </source>
</evidence>
<keyword evidence="1" id="KW-0732">Signal</keyword>
<gene>
    <name evidence="2" type="ORF">D1610_08040</name>
</gene>
<dbReference type="AlphaFoldDB" id="A0A396RPF9"/>
<reference evidence="2 3" key="1">
    <citation type="submission" date="2018-08" db="EMBL/GenBank/DDBJ databases">
        <title>The multiple taxonomic identification of Sphingomonas gilva.</title>
        <authorList>
            <person name="Zhu D."/>
            <person name="Zheng S."/>
        </authorList>
    </citation>
    <scope>NUCLEOTIDE SEQUENCE [LARGE SCALE GENOMIC DNA]</scope>
    <source>
        <strain evidence="2 3">ZDH117</strain>
    </source>
</reference>
<accession>A0A396RPF9</accession>
<keyword evidence="3" id="KW-1185">Reference proteome</keyword>
<name>A0A396RPF9_9SPHN</name>
<proteinExistence type="predicted"/>
<organism evidence="2 3">
    <name type="scientific">Sphingomonas gilva</name>
    <dbReference type="NCBI Taxonomy" id="2305907"/>
    <lineage>
        <taxon>Bacteria</taxon>
        <taxon>Pseudomonadati</taxon>
        <taxon>Pseudomonadota</taxon>
        <taxon>Alphaproteobacteria</taxon>
        <taxon>Sphingomonadales</taxon>
        <taxon>Sphingomonadaceae</taxon>
        <taxon>Sphingomonas</taxon>
    </lineage>
</organism>
<protein>
    <recommendedName>
        <fullName evidence="4">UrcA family protein</fullName>
    </recommendedName>
</protein>